<evidence type="ECO:0000313" key="2">
    <source>
        <dbReference type="Proteomes" id="UP000189475"/>
    </source>
</evidence>
<dbReference type="Proteomes" id="UP000189475">
    <property type="component" value="Unassembled WGS sequence"/>
</dbReference>
<reference evidence="1 2" key="1">
    <citation type="submission" date="2017-02" db="EMBL/GenBank/DDBJ databases">
        <authorList>
            <person name="Peterson S.W."/>
        </authorList>
    </citation>
    <scope>NUCLEOTIDE SEQUENCE [LARGE SCALE GENOMIC DNA]</scope>
    <source>
        <strain evidence="1 2">CECT 9027</strain>
    </source>
</reference>
<protein>
    <submittedName>
        <fullName evidence="1">Uncharacterized protein</fullName>
    </submittedName>
</protein>
<keyword evidence="2" id="KW-1185">Reference proteome</keyword>
<name>A0A1R4B8D3_9VIBR</name>
<evidence type="ECO:0000313" key="1">
    <source>
        <dbReference type="EMBL" id="SJL85188.1"/>
    </source>
</evidence>
<proteinExistence type="predicted"/>
<dbReference type="EMBL" id="FUFT01000010">
    <property type="protein sequence ID" value="SJL85188.1"/>
    <property type="molecule type" value="Genomic_DNA"/>
</dbReference>
<sequence length="86" mass="9645">MAGVERFELPTRTGLWKANPLRFSTTQSIRNNKQKSPSLTTEAILYGRGGEIQTPNTHGLMESESAALFYKSIDKKQQTKKPQSCD</sequence>
<dbReference type="AlphaFoldDB" id="A0A1R4B8D3"/>
<gene>
    <name evidence="1" type="ORF">VPAL9027_03212</name>
</gene>
<organism evidence="1 2">
    <name type="scientific">Vibrio palustris</name>
    <dbReference type="NCBI Taxonomy" id="1918946"/>
    <lineage>
        <taxon>Bacteria</taxon>
        <taxon>Pseudomonadati</taxon>
        <taxon>Pseudomonadota</taxon>
        <taxon>Gammaproteobacteria</taxon>
        <taxon>Vibrionales</taxon>
        <taxon>Vibrionaceae</taxon>
        <taxon>Vibrio</taxon>
    </lineage>
</organism>
<accession>A0A1R4B8D3</accession>